<comment type="caution">
    <text evidence="1">The sequence shown here is derived from an EMBL/GenBank/DDBJ whole genome shotgun (WGS) entry which is preliminary data.</text>
</comment>
<dbReference type="OrthoDB" id="6783928at2759"/>
<dbReference type="EMBL" id="CAKOFQ010007008">
    <property type="protein sequence ID" value="CAH1986920.1"/>
    <property type="molecule type" value="Genomic_DNA"/>
</dbReference>
<evidence type="ECO:0000313" key="2">
    <source>
        <dbReference type="Proteomes" id="UP001152888"/>
    </source>
</evidence>
<protein>
    <submittedName>
        <fullName evidence="1">Uncharacterized protein</fullName>
    </submittedName>
</protein>
<evidence type="ECO:0000313" key="1">
    <source>
        <dbReference type="EMBL" id="CAH1986920.1"/>
    </source>
</evidence>
<organism evidence="1 2">
    <name type="scientific">Acanthoscelides obtectus</name>
    <name type="common">Bean weevil</name>
    <name type="synonym">Bruchus obtectus</name>
    <dbReference type="NCBI Taxonomy" id="200917"/>
    <lineage>
        <taxon>Eukaryota</taxon>
        <taxon>Metazoa</taxon>
        <taxon>Ecdysozoa</taxon>
        <taxon>Arthropoda</taxon>
        <taxon>Hexapoda</taxon>
        <taxon>Insecta</taxon>
        <taxon>Pterygota</taxon>
        <taxon>Neoptera</taxon>
        <taxon>Endopterygota</taxon>
        <taxon>Coleoptera</taxon>
        <taxon>Polyphaga</taxon>
        <taxon>Cucujiformia</taxon>
        <taxon>Chrysomeloidea</taxon>
        <taxon>Chrysomelidae</taxon>
        <taxon>Bruchinae</taxon>
        <taxon>Bruchini</taxon>
        <taxon>Acanthoscelides</taxon>
    </lineage>
</organism>
<dbReference type="Proteomes" id="UP001152888">
    <property type="component" value="Unassembled WGS sequence"/>
</dbReference>
<accession>A0A9P0L335</accession>
<keyword evidence="2" id="KW-1185">Reference proteome</keyword>
<sequence length="81" mass="9168">MANATDFYSIRLYFHWLVLVYVGGGTKDDNSTPSIIDEKVLAVLGPSCVGLENPFDGDSSVVENNGEKWKWWKSSRCRHFL</sequence>
<name>A0A9P0L335_ACAOB</name>
<dbReference type="AlphaFoldDB" id="A0A9P0L335"/>
<reference evidence="1" key="1">
    <citation type="submission" date="2022-03" db="EMBL/GenBank/DDBJ databases">
        <authorList>
            <person name="Sayadi A."/>
        </authorList>
    </citation>
    <scope>NUCLEOTIDE SEQUENCE</scope>
</reference>
<proteinExistence type="predicted"/>
<gene>
    <name evidence="1" type="ORF">ACAOBT_LOCUS17535</name>
</gene>